<evidence type="ECO:0000313" key="1">
    <source>
        <dbReference type="EMBL" id="CAB4371586.1"/>
    </source>
</evidence>
<organism evidence="1">
    <name type="scientific">freshwater metagenome</name>
    <dbReference type="NCBI Taxonomy" id="449393"/>
    <lineage>
        <taxon>unclassified sequences</taxon>
        <taxon>metagenomes</taxon>
        <taxon>ecological metagenomes</taxon>
    </lineage>
</organism>
<protein>
    <submittedName>
        <fullName evidence="1">Unannotated protein</fullName>
    </submittedName>
</protein>
<proteinExistence type="predicted"/>
<sequence>MEADFFFVALFTSVASELSTASDFLEVDFLAARLRGVFGSIAMAPNPLCV</sequence>
<dbReference type="EMBL" id="CAEUNI010000048">
    <property type="protein sequence ID" value="CAB4371586.1"/>
    <property type="molecule type" value="Genomic_DNA"/>
</dbReference>
<gene>
    <name evidence="1" type="ORF">UFOPK4182_00565</name>
</gene>
<accession>A0A6J6AME2</accession>
<reference evidence="1" key="1">
    <citation type="submission" date="2020-05" db="EMBL/GenBank/DDBJ databases">
        <authorList>
            <person name="Chiriac C."/>
            <person name="Salcher M."/>
            <person name="Ghai R."/>
            <person name="Kavagutti S V."/>
        </authorList>
    </citation>
    <scope>NUCLEOTIDE SEQUENCE</scope>
</reference>
<name>A0A6J6AME2_9ZZZZ</name>
<dbReference type="AlphaFoldDB" id="A0A6J6AME2"/>